<dbReference type="SUPFAM" id="SSF53254">
    <property type="entry name" value="Phosphoglycerate mutase-like"/>
    <property type="match status" value="1"/>
</dbReference>
<dbReference type="OrthoDB" id="4818801at2759"/>
<dbReference type="STRING" id="573729.G2QA28"/>
<gene>
    <name evidence="1" type="ORF">MYCTH_2109123</name>
</gene>
<dbReference type="eggNOG" id="ENOG502TG6Q">
    <property type="taxonomic scope" value="Eukaryota"/>
</dbReference>
<dbReference type="CDD" id="cd07067">
    <property type="entry name" value="HP_PGM_like"/>
    <property type="match status" value="1"/>
</dbReference>
<dbReference type="EMBL" id="CP003003">
    <property type="protein sequence ID" value="AEO56632.1"/>
    <property type="molecule type" value="Genomic_DNA"/>
</dbReference>
<dbReference type="RefSeq" id="XP_003661877.1">
    <property type="nucleotide sequence ID" value="XM_003661829.1"/>
</dbReference>
<accession>G2QA28</accession>
<dbReference type="Proteomes" id="UP000007322">
    <property type="component" value="Chromosome 2"/>
</dbReference>
<dbReference type="AlphaFoldDB" id="G2QA28"/>
<keyword evidence="2" id="KW-1185">Reference proteome</keyword>
<evidence type="ECO:0000313" key="2">
    <source>
        <dbReference type="Proteomes" id="UP000007322"/>
    </source>
</evidence>
<dbReference type="InterPro" id="IPR029033">
    <property type="entry name" value="His_PPase_superfam"/>
</dbReference>
<dbReference type="Pfam" id="PF00300">
    <property type="entry name" value="His_Phos_1"/>
    <property type="match status" value="1"/>
</dbReference>
<evidence type="ECO:0008006" key="3">
    <source>
        <dbReference type="Google" id="ProtNLM"/>
    </source>
</evidence>
<dbReference type="GeneID" id="11510682"/>
<dbReference type="KEGG" id="mtm:MYCTH_2109123"/>
<sequence>MEITERLDRLISRIREIQMPYMNGAKPADVLIFAHGLVLRCFIMRWLGFSVDFPLQMKMDPGAIAVLRYNTTTRSAISKTTSGGAPSVGRHRLEAAVRADAGAGERERFARWSREDGVAGGGYWNDYYDIEKMDSSYAKYGAVLTDIFPSS</sequence>
<evidence type="ECO:0000313" key="1">
    <source>
        <dbReference type="EMBL" id="AEO56632.1"/>
    </source>
</evidence>
<dbReference type="InterPro" id="IPR013078">
    <property type="entry name" value="His_Pase_superF_clade-1"/>
</dbReference>
<dbReference type="Gene3D" id="3.40.50.1240">
    <property type="entry name" value="Phosphoglycerate mutase-like"/>
    <property type="match status" value="1"/>
</dbReference>
<name>G2QA28_THET4</name>
<dbReference type="VEuPathDB" id="FungiDB:MYCTH_2109123"/>
<protein>
    <recommendedName>
        <fullName evidence="3">Phosphoglycerate mutase-like protein</fullName>
    </recommendedName>
</protein>
<organism evidence="1 2">
    <name type="scientific">Thermothelomyces thermophilus (strain ATCC 42464 / BCRC 31852 / DSM 1799)</name>
    <name type="common">Sporotrichum thermophile</name>
    <dbReference type="NCBI Taxonomy" id="573729"/>
    <lineage>
        <taxon>Eukaryota</taxon>
        <taxon>Fungi</taxon>
        <taxon>Dikarya</taxon>
        <taxon>Ascomycota</taxon>
        <taxon>Pezizomycotina</taxon>
        <taxon>Sordariomycetes</taxon>
        <taxon>Sordariomycetidae</taxon>
        <taxon>Sordariales</taxon>
        <taxon>Chaetomiaceae</taxon>
        <taxon>Thermothelomyces</taxon>
    </lineage>
</organism>
<reference evidence="1 2" key="1">
    <citation type="journal article" date="2011" name="Nat. Biotechnol.">
        <title>Comparative genomic analysis of the thermophilic biomass-degrading fungi Myceliophthora thermophila and Thielavia terrestris.</title>
        <authorList>
            <person name="Berka R.M."/>
            <person name="Grigoriev I.V."/>
            <person name="Otillar R."/>
            <person name="Salamov A."/>
            <person name="Grimwood J."/>
            <person name="Reid I."/>
            <person name="Ishmael N."/>
            <person name="John T."/>
            <person name="Darmond C."/>
            <person name="Moisan M.-C."/>
            <person name="Henrissat B."/>
            <person name="Coutinho P.M."/>
            <person name="Lombard V."/>
            <person name="Natvig D.O."/>
            <person name="Lindquist E."/>
            <person name="Schmutz J."/>
            <person name="Lucas S."/>
            <person name="Harris P."/>
            <person name="Powlowski J."/>
            <person name="Bellemare A."/>
            <person name="Taylor D."/>
            <person name="Butler G."/>
            <person name="de Vries R.P."/>
            <person name="Allijn I.E."/>
            <person name="van den Brink J."/>
            <person name="Ushinsky S."/>
            <person name="Storms R."/>
            <person name="Powell A.J."/>
            <person name="Paulsen I.T."/>
            <person name="Elbourne L.D.H."/>
            <person name="Baker S.E."/>
            <person name="Magnuson J."/>
            <person name="LaBoissiere S."/>
            <person name="Clutterbuck A.J."/>
            <person name="Martinez D."/>
            <person name="Wogulis M."/>
            <person name="de Leon A.L."/>
            <person name="Rey M.W."/>
            <person name="Tsang A."/>
        </authorList>
    </citation>
    <scope>NUCLEOTIDE SEQUENCE [LARGE SCALE GENOMIC DNA]</scope>
    <source>
        <strain evidence="2">ATCC 42464 / BCRC 31852 / DSM 1799</strain>
    </source>
</reference>
<dbReference type="HOGENOM" id="CLU_1732737_0_0_1"/>
<dbReference type="InParanoid" id="G2QA28"/>
<proteinExistence type="predicted"/>